<accession>A0A382VKD3</accession>
<gene>
    <name evidence="1" type="ORF">METZ01_LOCUS399843</name>
</gene>
<protein>
    <submittedName>
        <fullName evidence="1">Uncharacterized protein</fullName>
    </submittedName>
</protein>
<evidence type="ECO:0000313" key="1">
    <source>
        <dbReference type="EMBL" id="SVD46989.1"/>
    </source>
</evidence>
<proteinExistence type="predicted"/>
<dbReference type="EMBL" id="UINC01152680">
    <property type="protein sequence ID" value="SVD46989.1"/>
    <property type="molecule type" value="Genomic_DNA"/>
</dbReference>
<dbReference type="AlphaFoldDB" id="A0A382VKD3"/>
<name>A0A382VKD3_9ZZZZ</name>
<reference evidence="1" key="1">
    <citation type="submission" date="2018-05" db="EMBL/GenBank/DDBJ databases">
        <authorList>
            <person name="Lanie J.A."/>
            <person name="Ng W.-L."/>
            <person name="Kazmierczak K.M."/>
            <person name="Andrzejewski T.M."/>
            <person name="Davidsen T.M."/>
            <person name="Wayne K.J."/>
            <person name="Tettelin H."/>
            <person name="Glass J.I."/>
            <person name="Rusch D."/>
            <person name="Podicherti R."/>
            <person name="Tsui H.-C.T."/>
            <person name="Winkler M.E."/>
        </authorList>
    </citation>
    <scope>NUCLEOTIDE SEQUENCE</scope>
</reference>
<sequence>MNPPATPVCQECGTLVNTVPTMIQYLGEEIYLFNPVVCEPCLHSLCERYSTHCANCGGCIPPYSQVGVLKGDGEQMQVVHMTIACTTVGSAFYGYWGKGQLRDFIQIEACS</sequence>
<organism evidence="1">
    <name type="scientific">marine metagenome</name>
    <dbReference type="NCBI Taxonomy" id="408172"/>
    <lineage>
        <taxon>unclassified sequences</taxon>
        <taxon>metagenomes</taxon>
        <taxon>ecological metagenomes</taxon>
    </lineage>
</organism>